<accession>A0AAE1NZC3</accession>
<dbReference type="PRINTS" id="PR00765">
    <property type="entry name" value="CRBOXYPTASEA"/>
</dbReference>
<keyword evidence="9" id="KW-0378">Hydrolase</keyword>
<keyword evidence="17" id="KW-1185">Reference proteome</keyword>
<keyword evidence="8 14" id="KW-0732">Signal</keyword>
<dbReference type="EMBL" id="JAWZYT010003408">
    <property type="protein sequence ID" value="KAK4298553.1"/>
    <property type="molecule type" value="Genomic_DNA"/>
</dbReference>
<evidence type="ECO:0000256" key="8">
    <source>
        <dbReference type="ARBA" id="ARBA00022729"/>
    </source>
</evidence>
<dbReference type="AlphaFoldDB" id="A0AAE1NZC3"/>
<keyword evidence="4" id="KW-0964">Secreted</keyword>
<evidence type="ECO:0000256" key="5">
    <source>
        <dbReference type="ARBA" id="ARBA00022645"/>
    </source>
</evidence>
<dbReference type="GO" id="GO:0016485">
    <property type="term" value="P:protein processing"/>
    <property type="evidence" value="ECO:0007669"/>
    <property type="project" value="TreeGrafter"/>
</dbReference>
<dbReference type="SUPFAM" id="SSF49464">
    <property type="entry name" value="Carboxypeptidase regulatory domain-like"/>
    <property type="match status" value="1"/>
</dbReference>
<proteinExistence type="inferred from homology"/>
<dbReference type="Proteomes" id="UP001292094">
    <property type="component" value="Unassembled WGS sequence"/>
</dbReference>
<evidence type="ECO:0000256" key="2">
    <source>
        <dbReference type="ARBA" id="ARBA00004613"/>
    </source>
</evidence>
<keyword evidence="12" id="KW-0325">Glycoprotein</keyword>
<evidence type="ECO:0000256" key="7">
    <source>
        <dbReference type="ARBA" id="ARBA00022723"/>
    </source>
</evidence>
<name>A0AAE1NZC3_9EUCA</name>
<evidence type="ECO:0000256" key="11">
    <source>
        <dbReference type="ARBA" id="ARBA00023049"/>
    </source>
</evidence>
<dbReference type="PROSITE" id="PS00132">
    <property type="entry name" value="CARBOXYPEPT_ZN_1"/>
    <property type="match status" value="1"/>
</dbReference>
<dbReference type="CDD" id="cd03858">
    <property type="entry name" value="M14_CP_N-E_like"/>
    <property type="match status" value="1"/>
</dbReference>
<dbReference type="PANTHER" id="PTHR11532">
    <property type="entry name" value="PROTEASE M14 CARBOXYPEPTIDASE"/>
    <property type="match status" value="1"/>
</dbReference>
<dbReference type="GO" id="GO:0004181">
    <property type="term" value="F:metallocarboxypeptidase activity"/>
    <property type="evidence" value="ECO:0007669"/>
    <property type="project" value="InterPro"/>
</dbReference>
<evidence type="ECO:0000259" key="15">
    <source>
        <dbReference type="PROSITE" id="PS52035"/>
    </source>
</evidence>
<evidence type="ECO:0000256" key="10">
    <source>
        <dbReference type="ARBA" id="ARBA00022833"/>
    </source>
</evidence>
<evidence type="ECO:0000256" key="4">
    <source>
        <dbReference type="ARBA" id="ARBA00022525"/>
    </source>
</evidence>
<feature type="chain" id="PRO_5041993622" description="Peptidase M14 domain-containing protein" evidence="14">
    <location>
        <begin position="23"/>
        <end position="530"/>
    </location>
</feature>
<evidence type="ECO:0000256" key="6">
    <source>
        <dbReference type="ARBA" id="ARBA00022670"/>
    </source>
</evidence>
<dbReference type="GO" id="GO:0008270">
    <property type="term" value="F:zinc ion binding"/>
    <property type="evidence" value="ECO:0007669"/>
    <property type="project" value="InterPro"/>
</dbReference>
<keyword evidence="7" id="KW-0479">Metal-binding</keyword>
<dbReference type="SUPFAM" id="SSF53187">
    <property type="entry name" value="Zn-dependent exopeptidases"/>
    <property type="match status" value="1"/>
</dbReference>
<dbReference type="GO" id="GO:0006518">
    <property type="term" value="P:peptide metabolic process"/>
    <property type="evidence" value="ECO:0007669"/>
    <property type="project" value="TreeGrafter"/>
</dbReference>
<sequence>MWVSSRVAVMVMVLVMVKNGNTASVVTPKTKGSTTKEESGGFVWRHHNNDEVEGVLRDVSERCKDVTRLYALSEPSVRNVPLWVLELSDNPGQHELLEPDFKYVANMHGNEVLGRELLLGLADYLCEGWLAGNQDIHTLLQSTRIHLLPSLNPDGWQLSTDTGGRDYLAGRANNNSVDLNRDFPDLDRVLYSNEARHTHYNNNHLMYQLKRLDHQPQPETLAVMKWIMNTPFVLSANFHGGDLVANYPFDASRSGKPREYAHSPDDDTFRHLAEVYADNHPRMSDAKRPPCTLGDHSFGPDGGVTNGAAWYSVRGGMQDFNYLSSNALEVTLEVGCDKYPPASTLKGEWADNKDALMEYMWQVHTGVKGVVRDSITGQSIPNTLLHTKNITRINDTHVRDDHINHDVTSVHDGDYFRLLTPGEYEVTATSDGYLPLTHTVTVTNPQHTEATRRDFDLTPIPPTTIFEKRRQGKQAAAAAAEEAAEVAERQEGLDYHYPSLDISPPAALDEVPLEEALLGRLRGGYGRFRY</sequence>
<evidence type="ECO:0000256" key="3">
    <source>
        <dbReference type="ARBA" id="ARBA00005988"/>
    </source>
</evidence>
<dbReference type="InterPro" id="IPR008969">
    <property type="entry name" value="CarboxyPept-like_regulatory"/>
</dbReference>
<comment type="caution">
    <text evidence="16">The sequence shown here is derived from an EMBL/GenBank/DDBJ whole genome shotgun (WGS) entry which is preliminary data.</text>
</comment>
<gene>
    <name evidence="16" type="ORF">Pmani_029112</name>
</gene>
<dbReference type="Gene3D" id="3.40.630.10">
    <property type="entry name" value="Zn peptidases"/>
    <property type="match status" value="1"/>
</dbReference>
<feature type="domain" description="Peptidase M14" evidence="15">
    <location>
        <begin position="45"/>
        <end position="363"/>
    </location>
</feature>
<dbReference type="InterPro" id="IPR057247">
    <property type="entry name" value="CARBOXYPEPT_ZN_2"/>
</dbReference>
<evidence type="ECO:0000256" key="13">
    <source>
        <dbReference type="PROSITE-ProRule" id="PRU01379"/>
    </source>
</evidence>
<dbReference type="Pfam" id="PF00246">
    <property type="entry name" value="Peptidase_M14"/>
    <property type="match status" value="1"/>
</dbReference>
<dbReference type="FunFam" id="3.40.630.10:FF:000013">
    <property type="entry name" value="carboxypeptidase N catalytic chain"/>
    <property type="match status" value="1"/>
</dbReference>
<dbReference type="InterPro" id="IPR057246">
    <property type="entry name" value="CARBOXYPEPT_ZN_1"/>
</dbReference>
<evidence type="ECO:0000256" key="12">
    <source>
        <dbReference type="ARBA" id="ARBA00023180"/>
    </source>
</evidence>
<feature type="active site" description="Proton donor/acceptor" evidence="13">
    <location>
        <position position="333"/>
    </location>
</feature>
<evidence type="ECO:0000256" key="14">
    <source>
        <dbReference type="SAM" id="SignalP"/>
    </source>
</evidence>
<dbReference type="InterPro" id="IPR000834">
    <property type="entry name" value="Peptidase_M14"/>
</dbReference>
<feature type="signal peptide" evidence="14">
    <location>
        <begin position="1"/>
        <end position="22"/>
    </location>
</feature>
<reference evidence="16" key="1">
    <citation type="submission" date="2023-11" db="EMBL/GenBank/DDBJ databases">
        <title>Genome assemblies of two species of porcelain crab, Petrolisthes cinctipes and Petrolisthes manimaculis (Anomura: Porcellanidae).</title>
        <authorList>
            <person name="Angst P."/>
        </authorList>
    </citation>
    <scope>NUCLEOTIDE SEQUENCE</scope>
    <source>
        <strain evidence="16">PB745_02</strain>
        <tissue evidence="16">Gill</tissue>
    </source>
</reference>
<keyword evidence="5" id="KW-0121">Carboxypeptidase</keyword>
<evidence type="ECO:0000313" key="16">
    <source>
        <dbReference type="EMBL" id="KAK4298553.1"/>
    </source>
</evidence>
<dbReference type="PROSITE" id="PS52035">
    <property type="entry name" value="PEPTIDASE_M14"/>
    <property type="match status" value="1"/>
</dbReference>
<keyword evidence="11" id="KW-0482">Metalloprotease</keyword>
<evidence type="ECO:0000313" key="17">
    <source>
        <dbReference type="Proteomes" id="UP001292094"/>
    </source>
</evidence>
<evidence type="ECO:0000256" key="1">
    <source>
        <dbReference type="ARBA" id="ARBA00001947"/>
    </source>
</evidence>
<protein>
    <recommendedName>
        <fullName evidence="15">Peptidase M14 domain-containing protein</fullName>
    </recommendedName>
</protein>
<dbReference type="FunFam" id="2.60.40.1120:FF:000019">
    <property type="entry name" value="Carboxypeptidase D"/>
    <property type="match status" value="1"/>
</dbReference>
<comment type="subcellular location">
    <subcellularLocation>
        <location evidence="2">Secreted</location>
    </subcellularLocation>
</comment>
<dbReference type="InterPro" id="IPR050753">
    <property type="entry name" value="Peptidase_M14_domain"/>
</dbReference>
<keyword evidence="10" id="KW-0862">Zinc</keyword>
<dbReference type="PROSITE" id="PS00133">
    <property type="entry name" value="CARBOXYPEPT_ZN_2"/>
    <property type="match status" value="1"/>
</dbReference>
<keyword evidence="6" id="KW-0645">Protease</keyword>
<evidence type="ECO:0000256" key="9">
    <source>
        <dbReference type="ARBA" id="ARBA00022801"/>
    </source>
</evidence>
<comment type="cofactor">
    <cofactor evidence="1">
        <name>Zn(2+)</name>
        <dbReference type="ChEBI" id="CHEBI:29105"/>
    </cofactor>
</comment>
<dbReference type="PANTHER" id="PTHR11532:SF93">
    <property type="entry name" value="CARBOXYPEPTIDASE E"/>
    <property type="match status" value="1"/>
</dbReference>
<dbReference type="Gene3D" id="2.60.40.1120">
    <property type="entry name" value="Carboxypeptidase-like, regulatory domain"/>
    <property type="match status" value="1"/>
</dbReference>
<dbReference type="SMART" id="SM00631">
    <property type="entry name" value="Zn_pept"/>
    <property type="match status" value="1"/>
</dbReference>
<dbReference type="Pfam" id="PF13620">
    <property type="entry name" value="CarboxypepD_reg"/>
    <property type="match status" value="1"/>
</dbReference>
<organism evidence="16 17">
    <name type="scientific">Petrolisthes manimaculis</name>
    <dbReference type="NCBI Taxonomy" id="1843537"/>
    <lineage>
        <taxon>Eukaryota</taxon>
        <taxon>Metazoa</taxon>
        <taxon>Ecdysozoa</taxon>
        <taxon>Arthropoda</taxon>
        <taxon>Crustacea</taxon>
        <taxon>Multicrustacea</taxon>
        <taxon>Malacostraca</taxon>
        <taxon>Eumalacostraca</taxon>
        <taxon>Eucarida</taxon>
        <taxon>Decapoda</taxon>
        <taxon>Pleocyemata</taxon>
        <taxon>Anomura</taxon>
        <taxon>Galatheoidea</taxon>
        <taxon>Porcellanidae</taxon>
        <taxon>Petrolisthes</taxon>
    </lineage>
</organism>
<comment type="similarity">
    <text evidence="3 13">Belongs to the peptidase M14 family.</text>
</comment>
<dbReference type="GO" id="GO:0005615">
    <property type="term" value="C:extracellular space"/>
    <property type="evidence" value="ECO:0007669"/>
    <property type="project" value="TreeGrafter"/>
</dbReference>
<dbReference type="CDD" id="cd11308">
    <property type="entry name" value="Peptidase_M14NE-CP-C_like"/>
    <property type="match status" value="1"/>
</dbReference>